<dbReference type="Proteomes" id="UP001562065">
    <property type="component" value="Unassembled WGS sequence"/>
</dbReference>
<protein>
    <submittedName>
        <fullName evidence="1">Uncharacterized protein</fullName>
    </submittedName>
</protein>
<name>A0ABV4AGA2_9GAMM</name>
<proteinExistence type="predicted"/>
<accession>A0ABV4AGA2</accession>
<sequence>MKPNDYPEFVALWTQVFELYGKRPSDGALDLTFSALSRFELSDIRRGLTAHVNDTQHGDFVPKPADIVRNIEGDAGRCSSSPR</sequence>
<comment type="caution">
    <text evidence="1">The sequence shown here is derived from an EMBL/GenBank/DDBJ whole genome shotgun (WGS) entry which is preliminary data.</text>
</comment>
<dbReference type="EMBL" id="JBGCUO010000001">
    <property type="protein sequence ID" value="MEY1661567.1"/>
    <property type="molecule type" value="Genomic_DNA"/>
</dbReference>
<gene>
    <name evidence="1" type="ORF">AB5I84_05315</name>
</gene>
<dbReference type="RefSeq" id="WP_369454818.1">
    <property type="nucleotide sequence ID" value="NZ_JBGCUO010000001.1"/>
</dbReference>
<evidence type="ECO:0000313" key="2">
    <source>
        <dbReference type="Proteomes" id="UP001562065"/>
    </source>
</evidence>
<organism evidence="1 2">
    <name type="scientific">Isoalcanivorax beigongshangi</name>
    <dbReference type="NCBI Taxonomy" id="3238810"/>
    <lineage>
        <taxon>Bacteria</taxon>
        <taxon>Pseudomonadati</taxon>
        <taxon>Pseudomonadota</taxon>
        <taxon>Gammaproteobacteria</taxon>
        <taxon>Oceanospirillales</taxon>
        <taxon>Alcanivoracaceae</taxon>
        <taxon>Isoalcanivorax</taxon>
    </lineage>
</organism>
<reference evidence="1 2" key="1">
    <citation type="submission" date="2024-07" db="EMBL/GenBank/DDBJ databases">
        <authorList>
            <person name="Ren Q."/>
        </authorList>
    </citation>
    <scope>NUCLEOTIDE SEQUENCE [LARGE SCALE GENOMIC DNA]</scope>
    <source>
        <strain evidence="1 2">REN37</strain>
    </source>
</reference>
<evidence type="ECO:0000313" key="1">
    <source>
        <dbReference type="EMBL" id="MEY1661567.1"/>
    </source>
</evidence>
<keyword evidence="2" id="KW-1185">Reference proteome</keyword>